<dbReference type="Proteomes" id="UP001054252">
    <property type="component" value="Unassembled WGS sequence"/>
</dbReference>
<dbReference type="EMBL" id="BPVZ01000110">
    <property type="protein sequence ID" value="GKV35251.1"/>
    <property type="molecule type" value="Genomic_DNA"/>
</dbReference>
<sequence>MQNPDRSEEEKEEEGEERERKSKNQGWVKRKVVLGEKESCWVNERNGDKRREMETEEEDIREQLLELIQVKTHFWVRNKVVGCAFSLVQWQSNPMECARELKRYRKSLKMFNQQ</sequence>
<dbReference type="AlphaFoldDB" id="A0AAV5LDG3"/>
<name>A0AAV5LDG3_9ROSI</name>
<accession>A0AAV5LDG3</accession>
<protein>
    <submittedName>
        <fullName evidence="2">Uncharacterized protein</fullName>
    </submittedName>
</protein>
<feature type="region of interest" description="Disordered" evidence="1">
    <location>
        <begin position="1"/>
        <end position="25"/>
    </location>
</feature>
<comment type="caution">
    <text evidence="2">The sequence shown here is derived from an EMBL/GenBank/DDBJ whole genome shotgun (WGS) entry which is preliminary data.</text>
</comment>
<evidence type="ECO:0000313" key="3">
    <source>
        <dbReference type="Proteomes" id="UP001054252"/>
    </source>
</evidence>
<evidence type="ECO:0000256" key="1">
    <source>
        <dbReference type="SAM" id="MobiDB-lite"/>
    </source>
</evidence>
<keyword evidence="3" id="KW-1185">Reference proteome</keyword>
<reference evidence="2 3" key="1">
    <citation type="journal article" date="2021" name="Commun. Biol.">
        <title>The genome of Shorea leprosula (Dipterocarpaceae) highlights the ecological relevance of drought in aseasonal tropical rainforests.</title>
        <authorList>
            <person name="Ng K.K.S."/>
            <person name="Kobayashi M.J."/>
            <person name="Fawcett J.A."/>
            <person name="Hatakeyama M."/>
            <person name="Paape T."/>
            <person name="Ng C.H."/>
            <person name="Ang C.C."/>
            <person name="Tnah L.H."/>
            <person name="Lee C.T."/>
            <person name="Nishiyama T."/>
            <person name="Sese J."/>
            <person name="O'Brien M.J."/>
            <person name="Copetti D."/>
            <person name="Mohd Noor M.I."/>
            <person name="Ong R.C."/>
            <person name="Putra M."/>
            <person name="Sireger I.Z."/>
            <person name="Indrioko S."/>
            <person name="Kosugi Y."/>
            <person name="Izuno A."/>
            <person name="Isagi Y."/>
            <person name="Lee S.L."/>
            <person name="Shimizu K.K."/>
        </authorList>
    </citation>
    <scope>NUCLEOTIDE SEQUENCE [LARGE SCALE GENOMIC DNA]</scope>
    <source>
        <strain evidence="2">214</strain>
    </source>
</reference>
<gene>
    <name evidence="2" type="ORF">SLEP1_g43551</name>
</gene>
<organism evidence="2 3">
    <name type="scientific">Rubroshorea leprosula</name>
    <dbReference type="NCBI Taxonomy" id="152421"/>
    <lineage>
        <taxon>Eukaryota</taxon>
        <taxon>Viridiplantae</taxon>
        <taxon>Streptophyta</taxon>
        <taxon>Embryophyta</taxon>
        <taxon>Tracheophyta</taxon>
        <taxon>Spermatophyta</taxon>
        <taxon>Magnoliopsida</taxon>
        <taxon>eudicotyledons</taxon>
        <taxon>Gunneridae</taxon>
        <taxon>Pentapetalae</taxon>
        <taxon>rosids</taxon>
        <taxon>malvids</taxon>
        <taxon>Malvales</taxon>
        <taxon>Dipterocarpaceae</taxon>
        <taxon>Rubroshorea</taxon>
    </lineage>
</organism>
<evidence type="ECO:0000313" key="2">
    <source>
        <dbReference type="EMBL" id="GKV35251.1"/>
    </source>
</evidence>
<proteinExistence type="predicted"/>